<feature type="domain" description="BZIP" evidence="6">
    <location>
        <begin position="598"/>
        <end position="642"/>
    </location>
</feature>
<feature type="domain" description="PAS" evidence="5">
    <location>
        <begin position="716"/>
        <end position="741"/>
    </location>
</feature>
<organism evidence="7 8">
    <name type="scientific">Cyclotella cryptica</name>
    <dbReference type="NCBI Taxonomy" id="29204"/>
    <lineage>
        <taxon>Eukaryota</taxon>
        <taxon>Sar</taxon>
        <taxon>Stramenopiles</taxon>
        <taxon>Ochrophyta</taxon>
        <taxon>Bacillariophyta</taxon>
        <taxon>Coscinodiscophyceae</taxon>
        <taxon>Thalassiosirophycidae</taxon>
        <taxon>Stephanodiscales</taxon>
        <taxon>Stephanodiscaceae</taxon>
        <taxon>Cyclotella</taxon>
    </lineage>
</organism>
<reference evidence="7 8" key="1">
    <citation type="journal article" date="2020" name="G3 (Bethesda)">
        <title>Improved Reference Genome for Cyclotella cryptica CCMP332, a Model for Cell Wall Morphogenesis, Salinity Adaptation, and Lipid Production in Diatoms (Bacillariophyta).</title>
        <authorList>
            <person name="Roberts W.R."/>
            <person name="Downey K.M."/>
            <person name="Ruck E.C."/>
            <person name="Traller J.C."/>
            <person name="Alverson A.J."/>
        </authorList>
    </citation>
    <scope>NUCLEOTIDE SEQUENCE [LARGE SCALE GENOMIC DNA]</scope>
    <source>
        <strain evidence="7 8">CCMP332</strain>
    </source>
</reference>
<dbReference type="Pfam" id="PF13426">
    <property type="entry name" value="PAS_9"/>
    <property type="match status" value="1"/>
</dbReference>
<dbReference type="Gene3D" id="3.30.450.20">
    <property type="entry name" value="PAS domain"/>
    <property type="match status" value="1"/>
</dbReference>
<dbReference type="InterPro" id="IPR013783">
    <property type="entry name" value="Ig-like_fold"/>
</dbReference>
<dbReference type="SUPFAM" id="SSF57959">
    <property type="entry name" value="Leucine zipper domain"/>
    <property type="match status" value="1"/>
</dbReference>
<feature type="compositionally biased region" description="Low complexity" evidence="4">
    <location>
        <begin position="576"/>
        <end position="590"/>
    </location>
</feature>
<dbReference type="PROSITE" id="PS50217">
    <property type="entry name" value="BZIP"/>
    <property type="match status" value="1"/>
</dbReference>
<feature type="region of interest" description="Disordered" evidence="4">
    <location>
        <begin position="540"/>
        <end position="603"/>
    </location>
</feature>
<dbReference type="SUPFAM" id="SSF81296">
    <property type="entry name" value="E set domains"/>
    <property type="match status" value="1"/>
</dbReference>
<dbReference type="Pfam" id="PF07716">
    <property type="entry name" value="bZIP_2"/>
    <property type="match status" value="1"/>
</dbReference>
<feature type="compositionally biased region" description="Basic and acidic residues" evidence="4">
    <location>
        <begin position="256"/>
        <end position="271"/>
    </location>
</feature>
<dbReference type="InterPro" id="IPR037256">
    <property type="entry name" value="ASC_dom_sf"/>
</dbReference>
<evidence type="ECO:0000256" key="1">
    <source>
        <dbReference type="ARBA" id="ARBA00022630"/>
    </source>
</evidence>
<feature type="compositionally biased region" description="Basic and acidic residues" evidence="4">
    <location>
        <begin position="591"/>
        <end position="603"/>
    </location>
</feature>
<dbReference type="InterPro" id="IPR046347">
    <property type="entry name" value="bZIP_sf"/>
</dbReference>
<sequence length="824" mass="90164">MIGVMTSVSPYDFCFSRACARLCLLAERAPPTPTRPTSKNNHCDDRSFKLAKAAVHKCETVEWEISLRQAREVLCHPVALLPATTAINNTARAAAPPPPGGAAPVGYMQTHSQQYPGAAMKKSSSDMSMTDLSSHYGADANEPAISQLDLATISAAEEDTVPTVFRWEHGGRNVYITGTFNGWSRQIPMHRSGNDFTYIHNLKRGKHAFKFIVDDEWRFAPDQPTVADIEGRINNFIDVTDFKAYTGDKEFEKERAAADYHRCTKSDKSSNGEEETASSSGKKSSKGSDAEGEVYGHSMPDLDEYTKEPPLPPHLRHIILNKPPQLQDTAALPVPQHLSHHRVNTSIANKLEMSPAAIAHAPNFAATNSLTALESNFLAAQNEGSDDWNNNNMDSTLDFDLLAEYLLEDGGGIFDLIPETSSPPSETEQQREVGLVTPHSIDPTFADPLADAAEQLRQGGSLPTSGDLAKELAQVQTMIARQQQMNQAPQQPQAVVKAAAPLPAYMQLPKPAQATLPGQRTTRPPVANVMNMPPVKRSRVENGAPPHGQSIMPSFSAKSSLGMPMPQASNLSFPRSYSSNPSATAASSKAAAERAKGQAQIDRRRERNRILARRTRLRKKFFFESLQKDVADLQRENAALKSIIRSRLKPDDAHAILSTCNANEKLPSIIHDPEMNEDGFTGDKAVKHLDKEDFNLIQSIQNSQQCFIITDPSLHDNPIVYASNDFLDLTGYSQEEVLGRNCRFLQGTETSQEKVAAIRKAISVGEDCNVTLVNYTSGGTPFWNSLFIAALRDAENNIVNFIGVIVKVAGPEPGDAEYGKILSS</sequence>
<evidence type="ECO:0000313" key="7">
    <source>
        <dbReference type="EMBL" id="KAL3791990.1"/>
    </source>
</evidence>
<dbReference type="PANTHER" id="PTHR47429">
    <property type="entry name" value="PROTEIN TWIN LOV 1"/>
    <property type="match status" value="1"/>
</dbReference>
<name>A0ABD3PVD4_9STRA</name>
<dbReference type="SUPFAM" id="SSF55785">
    <property type="entry name" value="PYP-like sensor domain (PAS domain)"/>
    <property type="match status" value="1"/>
</dbReference>
<evidence type="ECO:0000313" key="8">
    <source>
        <dbReference type="Proteomes" id="UP001516023"/>
    </source>
</evidence>
<dbReference type="CDD" id="cd00130">
    <property type="entry name" value="PAS"/>
    <property type="match status" value="1"/>
</dbReference>
<dbReference type="CDD" id="cd14809">
    <property type="entry name" value="bZIP_AUREO-like"/>
    <property type="match status" value="1"/>
</dbReference>
<feature type="region of interest" description="Disordered" evidence="4">
    <location>
        <begin position="256"/>
        <end position="317"/>
    </location>
</feature>
<evidence type="ECO:0008006" key="9">
    <source>
        <dbReference type="Google" id="ProtNLM"/>
    </source>
</evidence>
<dbReference type="PANTHER" id="PTHR47429:SF2">
    <property type="entry name" value="PROTEIN TWIN LOV 1"/>
    <property type="match status" value="1"/>
</dbReference>
<gene>
    <name evidence="7" type="ORF">HJC23_011119</name>
</gene>
<evidence type="ECO:0000256" key="4">
    <source>
        <dbReference type="SAM" id="MobiDB-lite"/>
    </source>
</evidence>
<dbReference type="AlphaFoldDB" id="A0ABD3PVD4"/>
<dbReference type="FunFam" id="2.60.40.10:FF:003294">
    <property type="match status" value="1"/>
</dbReference>
<keyword evidence="8" id="KW-1185">Reference proteome</keyword>
<accession>A0ABD3PVD4</accession>
<dbReference type="Gene3D" id="2.60.40.10">
    <property type="entry name" value="Immunoglobulins"/>
    <property type="match status" value="1"/>
</dbReference>
<dbReference type="NCBIfam" id="TIGR00229">
    <property type="entry name" value="sensory_box"/>
    <property type="match status" value="1"/>
</dbReference>
<dbReference type="CDD" id="cd02859">
    <property type="entry name" value="E_set_AMPKbeta_like_N"/>
    <property type="match status" value="1"/>
</dbReference>
<keyword evidence="3" id="KW-0157">Chromophore</keyword>
<evidence type="ECO:0000259" key="5">
    <source>
        <dbReference type="PROSITE" id="PS50112"/>
    </source>
</evidence>
<keyword evidence="2" id="KW-0288">FMN</keyword>
<dbReference type="InterPro" id="IPR035965">
    <property type="entry name" value="PAS-like_dom_sf"/>
</dbReference>
<evidence type="ECO:0000259" key="6">
    <source>
        <dbReference type="PROSITE" id="PS50217"/>
    </source>
</evidence>
<evidence type="ECO:0000256" key="2">
    <source>
        <dbReference type="ARBA" id="ARBA00022643"/>
    </source>
</evidence>
<dbReference type="PROSITE" id="PS50112">
    <property type="entry name" value="PAS"/>
    <property type="match status" value="1"/>
</dbReference>
<dbReference type="Pfam" id="PF16561">
    <property type="entry name" value="AMPK1_CBM"/>
    <property type="match status" value="1"/>
</dbReference>
<dbReference type="InterPro" id="IPR014756">
    <property type="entry name" value="Ig_E-set"/>
</dbReference>
<keyword evidence="1" id="KW-0285">Flavoprotein</keyword>
<evidence type="ECO:0000256" key="3">
    <source>
        <dbReference type="ARBA" id="ARBA00022991"/>
    </source>
</evidence>
<dbReference type="Gene3D" id="1.20.5.170">
    <property type="match status" value="1"/>
</dbReference>
<dbReference type="SUPFAM" id="SSF160219">
    <property type="entry name" value="AMPKBI-like"/>
    <property type="match status" value="1"/>
</dbReference>
<protein>
    <recommendedName>
        <fullName evidence="9">LOV domain-containing protein</fullName>
    </recommendedName>
</protein>
<comment type="caution">
    <text evidence="7">The sequence shown here is derived from an EMBL/GenBank/DDBJ whole genome shotgun (WGS) entry which is preliminary data.</text>
</comment>
<dbReference type="Proteomes" id="UP001516023">
    <property type="component" value="Unassembled WGS sequence"/>
</dbReference>
<dbReference type="EMBL" id="JABMIG020000107">
    <property type="protein sequence ID" value="KAL3791990.1"/>
    <property type="molecule type" value="Genomic_DNA"/>
</dbReference>
<dbReference type="InterPro" id="IPR004827">
    <property type="entry name" value="bZIP"/>
</dbReference>
<dbReference type="InterPro" id="IPR032640">
    <property type="entry name" value="AMPK1_CBM"/>
</dbReference>
<proteinExistence type="predicted"/>
<dbReference type="InterPro" id="IPR000014">
    <property type="entry name" value="PAS"/>
</dbReference>